<proteinExistence type="predicted"/>
<evidence type="ECO:0000259" key="1">
    <source>
        <dbReference type="Pfam" id="PF13966"/>
    </source>
</evidence>
<feature type="domain" description="Reverse transcriptase zinc-binding" evidence="1">
    <location>
        <begin position="139"/>
        <end position="223"/>
    </location>
</feature>
<gene>
    <name evidence="2" type="ORF">BAE44_0004033</name>
</gene>
<sequence>LGRALRLRWLWLSKVHELLTRSILPVHVDSITQAFFNASIRCEVGDGLSTLFWSDPWLDGQCLATSMPELVDVVPAQRRSRRTVASALQGQAWISDLIDPLTVPVIIQFLQLRQRLQGTVLDPTHQDGVVWKWCPSGQYSCSSAYQAFFLGQSALLGAKELWKVKVPNEFRFFFWLAIQDRCWTSDRLHRHGIQSNDSCALCCQHTETIDHLLLQCVYSREVWLKTLRRSSWQQLSPSPVDRLPGWWLHSRKLVAKARRKIFDSLCLLLTRHFWLERNNRVFRDANRLPGFLVDVIFDCSFLWARAGLLDRSCLLGD</sequence>
<reference evidence="2 3" key="1">
    <citation type="submission" date="2016-09" db="EMBL/GenBank/DDBJ databases">
        <title>The draft genome of Dichanthelium oligosanthes: A C3 panicoid grass species.</title>
        <authorList>
            <person name="Studer A.J."/>
            <person name="Schnable J.C."/>
            <person name="Brutnell T.P."/>
        </authorList>
    </citation>
    <scope>NUCLEOTIDE SEQUENCE [LARGE SCALE GENOMIC DNA]</scope>
    <source>
        <strain evidence="3">cv. Kellogg 1175</strain>
        <tissue evidence="2">Leaf</tissue>
    </source>
</reference>
<dbReference type="Proteomes" id="UP000095767">
    <property type="component" value="Unassembled WGS sequence"/>
</dbReference>
<comment type="caution">
    <text evidence="2">The sequence shown here is derived from an EMBL/GenBank/DDBJ whole genome shotgun (WGS) entry which is preliminary data.</text>
</comment>
<feature type="non-terminal residue" evidence="2">
    <location>
        <position position="1"/>
    </location>
</feature>
<dbReference type="Pfam" id="PF13966">
    <property type="entry name" value="zf-RVT"/>
    <property type="match status" value="1"/>
</dbReference>
<dbReference type="PANTHER" id="PTHR36617:SF17">
    <property type="entry name" value="OS01G0114800 PROTEIN"/>
    <property type="match status" value="1"/>
</dbReference>
<organism evidence="2 3">
    <name type="scientific">Dichanthelium oligosanthes</name>
    <dbReference type="NCBI Taxonomy" id="888268"/>
    <lineage>
        <taxon>Eukaryota</taxon>
        <taxon>Viridiplantae</taxon>
        <taxon>Streptophyta</taxon>
        <taxon>Embryophyta</taxon>
        <taxon>Tracheophyta</taxon>
        <taxon>Spermatophyta</taxon>
        <taxon>Magnoliopsida</taxon>
        <taxon>Liliopsida</taxon>
        <taxon>Poales</taxon>
        <taxon>Poaceae</taxon>
        <taxon>PACMAD clade</taxon>
        <taxon>Panicoideae</taxon>
        <taxon>Panicodae</taxon>
        <taxon>Paniceae</taxon>
        <taxon>Dichantheliinae</taxon>
        <taxon>Dichanthelium</taxon>
    </lineage>
</organism>
<evidence type="ECO:0000313" key="2">
    <source>
        <dbReference type="EMBL" id="OEL34948.1"/>
    </source>
</evidence>
<keyword evidence="3" id="KW-1185">Reference proteome</keyword>
<evidence type="ECO:0000313" key="3">
    <source>
        <dbReference type="Proteomes" id="UP000095767"/>
    </source>
</evidence>
<dbReference type="EMBL" id="LWDX02013824">
    <property type="protein sequence ID" value="OEL34948.1"/>
    <property type="molecule type" value="Genomic_DNA"/>
</dbReference>
<accession>A0A1E5WCJ6</accession>
<dbReference type="OrthoDB" id="679053at2759"/>
<protein>
    <recommendedName>
        <fullName evidence="1">Reverse transcriptase zinc-binding domain-containing protein</fullName>
    </recommendedName>
</protein>
<dbReference type="PANTHER" id="PTHR36617">
    <property type="entry name" value="PROTEIN, PUTATIVE-RELATED"/>
    <property type="match status" value="1"/>
</dbReference>
<dbReference type="InterPro" id="IPR026960">
    <property type="entry name" value="RVT-Znf"/>
</dbReference>
<name>A0A1E5WCJ6_9POAL</name>
<dbReference type="AlphaFoldDB" id="A0A1E5WCJ6"/>
<dbReference type="STRING" id="888268.A0A1E5WCJ6"/>